<dbReference type="InterPro" id="IPR036388">
    <property type="entry name" value="WH-like_DNA-bd_sf"/>
</dbReference>
<dbReference type="Gene3D" id="6.10.250.690">
    <property type="match status" value="1"/>
</dbReference>
<dbReference type="SUPFAM" id="SSF46894">
    <property type="entry name" value="C-terminal effector domain of the bipartite response regulators"/>
    <property type="match status" value="1"/>
</dbReference>
<protein>
    <submittedName>
        <fullName evidence="6">Response regulator</fullName>
    </submittedName>
</protein>
<evidence type="ECO:0000259" key="5">
    <source>
        <dbReference type="PROSITE" id="PS51755"/>
    </source>
</evidence>
<proteinExistence type="predicted"/>
<dbReference type="PROSITE" id="PS51755">
    <property type="entry name" value="OMPR_PHOB"/>
    <property type="match status" value="1"/>
</dbReference>
<feature type="domain" description="Response regulatory" evidence="4">
    <location>
        <begin position="3"/>
        <end position="120"/>
    </location>
</feature>
<dbReference type="SUPFAM" id="SSF52172">
    <property type="entry name" value="CheY-like"/>
    <property type="match status" value="1"/>
</dbReference>
<evidence type="ECO:0000256" key="3">
    <source>
        <dbReference type="PROSITE-ProRule" id="PRU01091"/>
    </source>
</evidence>
<name>A0ABV6IW66_9PROT</name>
<dbReference type="InterPro" id="IPR001867">
    <property type="entry name" value="OmpR/PhoB-type_DNA-bd"/>
</dbReference>
<gene>
    <name evidence="6" type="ORF">ACFFIC_20215</name>
</gene>
<evidence type="ECO:0000313" key="6">
    <source>
        <dbReference type="EMBL" id="MFC0387849.1"/>
    </source>
</evidence>
<dbReference type="InterPro" id="IPR039420">
    <property type="entry name" value="WalR-like"/>
</dbReference>
<dbReference type="InterPro" id="IPR016032">
    <property type="entry name" value="Sig_transdc_resp-reg_C-effctor"/>
</dbReference>
<dbReference type="EMBL" id="JBHLVZ010000070">
    <property type="protein sequence ID" value="MFC0387849.1"/>
    <property type="molecule type" value="Genomic_DNA"/>
</dbReference>
<evidence type="ECO:0000259" key="4">
    <source>
        <dbReference type="PROSITE" id="PS50110"/>
    </source>
</evidence>
<dbReference type="Pfam" id="PF00486">
    <property type="entry name" value="Trans_reg_C"/>
    <property type="match status" value="1"/>
</dbReference>
<dbReference type="InterPro" id="IPR011006">
    <property type="entry name" value="CheY-like_superfamily"/>
</dbReference>
<dbReference type="RefSeq" id="WP_377053696.1">
    <property type="nucleotide sequence ID" value="NZ_JBHLVZ010000070.1"/>
</dbReference>
<evidence type="ECO:0000256" key="1">
    <source>
        <dbReference type="ARBA" id="ARBA00023125"/>
    </source>
</evidence>
<keyword evidence="2" id="KW-0597">Phosphoprotein</keyword>
<reference evidence="6 7" key="1">
    <citation type="submission" date="2024-09" db="EMBL/GenBank/DDBJ databases">
        <authorList>
            <person name="Sun Q."/>
            <person name="Mori K."/>
        </authorList>
    </citation>
    <scope>NUCLEOTIDE SEQUENCE [LARGE SCALE GENOMIC DNA]</scope>
    <source>
        <strain evidence="6 7">CCM 7468</strain>
    </source>
</reference>
<dbReference type="Pfam" id="PF00072">
    <property type="entry name" value="Response_reg"/>
    <property type="match status" value="1"/>
</dbReference>
<sequence>MPRVLIVDDDPAIREVVRFALSRAGFDTLEAADGAAGLAAAREAAPDLVVLDVVLPEMDGTEMCRALRASGGVAAAIPVLFLSSRDDEVDRIVGLEIGGDDYLTKPFSPRELVARVRAVLRRGAPVPPAQPASPSTAEEMMRHGRLALDPGMARVTWDGREVALTATEFGLLRTLLRRPGRVLNRDALMDGAYTVERVVSDRTIDSHVRRLRAKFAALGAAPVETLPGFGYRLGSCD</sequence>
<dbReference type="Gene3D" id="3.40.50.2300">
    <property type="match status" value="1"/>
</dbReference>
<dbReference type="CDD" id="cd00383">
    <property type="entry name" value="trans_reg_C"/>
    <property type="match status" value="1"/>
</dbReference>
<feature type="domain" description="OmpR/PhoB-type" evidence="5">
    <location>
        <begin position="138"/>
        <end position="235"/>
    </location>
</feature>
<dbReference type="SMART" id="SM00448">
    <property type="entry name" value="REC"/>
    <property type="match status" value="1"/>
</dbReference>
<dbReference type="InterPro" id="IPR001789">
    <property type="entry name" value="Sig_transdc_resp-reg_receiver"/>
</dbReference>
<dbReference type="Gene3D" id="1.10.10.10">
    <property type="entry name" value="Winged helix-like DNA-binding domain superfamily/Winged helix DNA-binding domain"/>
    <property type="match status" value="1"/>
</dbReference>
<keyword evidence="7" id="KW-1185">Reference proteome</keyword>
<accession>A0ABV6IW66</accession>
<organism evidence="6 7">
    <name type="scientific">Muricoccus vinaceus</name>
    <dbReference type="NCBI Taxonomy" id="424704"/>
    <lineage>
        <taxon>Bacteria</taxon>
        <taxon>Pseudomonadati</taxon>
        <taxon>Pseudomonadota</taxon>
        <taxon>Alphaproteobacteria</taxon>
        <taxon>Acetobacterales</taxon>
        <taxon>Roseomonadaceae</taxon>
        <taxon>Muricoccus</taxon>
    </lineage>
</organism>
<dbReference type="PANTHER" id="PTHR48111:SF59">
    <property type="entry name" value="TRANSCRIPTIONAL REGULATORY PROTEIN BAER"/>
    <property type="match status" value="1"/>
</dbReference>
<dbReference type="PROSITE" id="PS50110">
    <property type="entry name" value="RESPONSE_REGULATORY"/>
    <property type="match status" value="1"/>
</dbReference>
<evidence type="ECO:0000313" key="7">
    <source>
        <dbReference type="Proteomes" id="UP001589789"/>
    </source>
</evidence>
<evidence type="ECO:0000256" key="2">
    <source>
        <dbReference type="PROSITE-ProRule" id="PRU00169"/>
    </source>
</evidence>
<dbReference type="Proteomes" id="UP001589789">
    <property type="component" value="Unassembled WGS sequence"/>
</dbReference>
<keyword evidence="1 3" id="KW-0238">DNA-binding</keyword>
<feature type="DNA-binding region" description="OmpR/PhoB-type" evidence="3">
    <location>
        <begin position="138"/>
        <end position="235"/>
    </location>
</feature>
<dbReference type="SMART" id="SM00862">
    <property type="entry name" value="Trans_reg_C"/>
    <property type="match status" value="1"/>
</dbReference>
<dbReference type="PANTHER" id="PTHR48111">
    <property type="entry name" value="REGULATOR OF RPOS"/>
    <property type="match status" value="1"/>
</dbReference>
<comment type="caution">
    <text evidence="6">The sequence shown here is derived from an EMBL/GenBank/DDBJ whole genome shotgun (WGS) entry which is preliminary data.</text>
</comment>
<feature type="modified residue" description="4-aspartylphosphate" evidence="2">
    <location>
        <position position="52"/>
    </location>
</feature>